<sequence>MCVKDERRILRGLRYDQVCAMRRPTAGMALFGMVWLLRVRSEMKRCAKCRRQEVLHAEERASASTFFTIDAPSAMPSTGTASPGPLAPTTYCEVHGYNLPKEDIQEFYELTLLDETKSVQEKTAETIRIANKWETSDGPIASYTNNDSQFGVSLGNCHVMEIAAKGMFPTNLEAANNKD</sequence>
<evidence type="ECO:0000313" key="1">
    <source>
        <dbReference type="EMBL" id="EEZ98386.2"/>
    </source>
</evidence>
<dbReference type="eggNOG" id="KOG0708">
    <property type="taxonomic scope" value="Eukaryota"/>
</dbReference>
<organism evidence="1 2">
    <name type="scientific">Tribolium castaneum</name>
    <name type="common">Red flour beetle</name>
    <dbReference type="NCBI Taxonomy" id="7070"/>
    <lineage>
        <taxon>Eukaryota</taxon>
        <taxon>Metazoa</taxon>
        <taxon>Ecdysozoa</taxon>
        <taxon>Arthropoda</taxon>
        <taxon>Hexapoda</taxon>
        <taxon>Insecta</taxon>
        <taxon>Pterygota</taxon>
        <taxon>Neoptera</taxon>
        <taxon>Endopterygota</taxon>
        <taxon>Coleoptera</taxon>
        <taxon>Polyphaga</taxon>
        <taxon>Cucujiformia</taxon>
        <taxon>Tenebrionidae</taxon>
        <taxon>Tenebrionidae incertae sedis</taxon>
        <taxon>Tribolium</taxon>
    </lineage>
</organism>
<accession>D6W8Q4</accession>
<gene>
    <name evidence="1" type="primary">AUGUSTUS-3.0.2_00850</name>
    <name evidence="1" type="ORF">TcasGA2_TC000850</name>
</gene>
<proteinExistence type="predicted"/>
<reference evidence="1 2" key="2">
    <citation type="journal article" date="2010" name="Nucleic Acids Res.">
        <title>BeetleBase in 2010: revisions to provide comprehensive genomic information for Tribolium castaneum.</title>
        <authorList>
            <person name="Kim H.S."/>
            <person name="Murphy T."/>
            <person name="Xia J."/>
            <person name="Caragea D."/>
            <person name="Park Y."/>
            <person name="Beeman R.W."/>
            <person name="Lorenzen M.D."/>
            <person name="Butcher S."/>
            <person name="Manak J.R."/>
            <person name="Brown S.J."/>
        </authorList>
    </citation>
    <scope>GENOME REANNOTATION</scope>
    <source>
        <strain evidence="1 2">Georgia GA2</strain>
    </source>
</reference>
<reference evidence="1 2" key="1">
    <citation type="journal article" date="2008" name="Nature">
        <title>The genome of the model beetle and pest Tribolium castaneum.</title>
        <authorList>
            <consortium name="Tribolium Genome Sequencing Consortium"/>
            <person name="Richards S."/>
            <person name="Gibbs R.A."/>
            <person name="Weinstock G.M."/>
            <person name="Brown S.J."/>
            <person name="Denell R."/>
            <person name="Beeman R.W."/>
            <person name="Gibbs R."/>
            <person name="Beeman R.W."/>
            <person name="Brown S.J."/>
            <person name="Bucher G."/>
            <person name="Friedrich M."/>
            <person name="Grimmelikhuijzen C.J."/>
            <person name="Klingler M."/>
            <person name="Lorenzen M."/>
            <person name="Richards S."/>
            <person name="Roth S."/>
            <person name="Schroder R."/>
            <person name="Tautz D."/>
            <person name="Zdobnov E.M."/>
            <person name="Muzny D."/>
            <person name="Gibbs R.A."/>
            <person name="Weinstock G.M."/>
            <person name="Attaway T."/>
            <person name="Bell S."/>
            <person name="Buhay C.J."/>
            <person name="Chandrabose M.N."/>
            <person name="Chavez D."/>
            <person name="Clerk-Blankenburg K.P."/>
            <person name="Cree A."/>
            <person name="Dao M."/>
            <person name="Davis C."/>
            <person name="Chacko J."/>
            <person name="Dinh H."/>
            <person name="Dugan-Rocha S."/>
            <person name="Fowler G."/>
            <person name="Garner T.T."/>
            <person name="Garnes J."/>
            <person name="Gnirke A."/>
            <person name="Hawes A."/>
            <person name="Hernandez J."/>
            <person name="Hines S."/>
            <person name="Holder M."/>
            <person name="Hume J."/>
            <person name="Jhangiani S.N."/>
            <person name="Joshi V."/>
            <person name="Khan Z.M."/>
            <person name="Jackson L."/>
            <person name="Kovar C."/>
            <person name="Kowis A."/>
            <person name="Lee S."/>
            <person name="Lewis L.R."/>
            <person name="Margolis J."/>
            <person name="Morgan M."/>
            <person name="Nazareth L.V."/>
            <person name="Nguyen N."/>
            <person name="Okwuonu G."/>
            <person name="Parker D."/>
            <person name="Richards S."/>
            <person name="Ruiz S.J."/>
            <person name="Santibanez J."/>
            <person name="Savard J."/>
            <person name="Scherer S.E."/>
            <person name="Schneider B."/>
            <person name="Sodergren E."/>
            <person name="Tautz D."/>
            <person name="Vattahil S."/>
            <person name="Villasana D."/>
            <person name="White C.S."/>
            <person name="Wright R."/>
            <person name="Park Y."/>
            <person name="Beeman R.W."/>
            <person name="Lord J."/>
            <person name="Oppert B."/>
            <person name="Lorenzen M."/>
            <person name="Brown S."/>
            <person name="Wang L."/>
            <person name="Savard J."/>
            <person name="Tautz D."/>
            <person name="Richards S."/>
            <person name="Weinstock G."/>
            <person name="Gibbs R.A."/>
            <person name="Liu Y."/>
            <person name="Worley K."/>
            <person name="Weinstock G."/>
            <person name="Elsik C.G."/>
            <person name="Reese J.T."/>
            <person name="Elhaik E."/>
            <person name="Landan G."/>
            <person name="Graur D."/>
            <person name="Arensburger P."/>
            <person name="Atkinson P."/>
            <person name="Beeman R.W."/>
            <person name="Beidler J."/>
            <person name="Brown S.J."/>
            <person name="Demuth J.P."/>
            <person name="Drury D.W."/>
            <person name="Du Y.Z."/>
            <person name="Fujiwara H."/>
            <person name="Lorenzen M."/>
            <person name="Maselli V."/>
            <person name="Osanai M."/>
            <person name="Park Y."/>
            <person name="Robertson H.M."/>
            <person name="Tu Z."/>
            <person name="Wang J.J."/>
            <person name="Wang S."/>
            <person name="Richards S."/>
            <person name="Song H."/>
            <person name="Zhang L."/>
            <person name="Sodergren E."/>
            <person name="Werner D."/>
            <person name="Stanke M."/>
            <person name="Morgenstern B."/>
            <person name="Solovyev V."/>
            <person name="Kosarev P."/>
            <person name="Brown G."/>
            <person name="Chen H.C."/>
            <person name="Ermolaeva O."/>
            <person name="Hlavina W."/>
            <person name="Kapustin Y."/>
            <person name="Kiryutin B."/>
            <person name="Kitts P."/>
            <person name="Maglott D."/>
            <person name="Pruitt K."/>
            <person name="Sapojnikov V."/>
            <person name="Souvorov A."/>
            <person name="Mackey A.J."/>
            <person name="Waterhouse R.M."/>
            <person name="Wyder S."/>
            <person name="Zdobnov E.M."/>
            <person name="Zdobnov E.M."/>
            <person name="Wyder S."/>
            <person name="Kriventseva E.V."/>
            <person name="Kadowaki T."/>
            <person name="Bork P."/>
            <person name="Aranda M."/>
            <person name="Bao R."/>
            <person name="Beermann A."/>
            <person name="Berns N."/>
            <person name="Bolognesi R."/>
            <person name="Bonneton F."/>
            <person name="Bopp D."/>
            <person name="Brown S.J."/>
            <person name="Bucher G."/>
            <person name="Butts T."/>
            <person name="Chaumot A."/>
            <person name="Denell R.E."/>
            <person name="Ferrier D.E."/>
            <person name="Friedrich M."/>
            <person name="Gordon C.M."/>
            <person name="Jindra M."/>
            <person name="Klingler M."/>
            <person name="Lan Q."/>
            <person name="Lattorff H.M."/>
            <person name="Laudet V."/>
            <person name="von Levetsow C."/>
            <person name="Liu Z."/>
            <person name="Lutz R."/>
            <person name="Lynch J.A."/>
            <person name="da Fonseca R.N."/>
            <person name="Posnien N."/>
            <person name="Reuter R."/>
            <person name="Roth S."/>
            <person name="Savard J."/>
            <person name="Schinko J.B."/>
            <person name="Schmitt C."/>
            <person name="Schoppmeier M."/>
            <person name="Schroder R."/>
            <person name="Shippy T.D."/>
            <person name="Simonnet F."/>
            <person name="Marques-Souza H."/>
            <person name="Tautz D."/>
            <person name="Tomoyasu Y."/>
            <person name="Trauner J."/>
            <person name="Van der Zee M."/>
            <person name="Vervoort M."/>
            <person name="Wittkopp N."/>
            <person name="Wimmer E.A."/>
            <person name="Yang X."/>
            <person name="Jones A.K."/>
            <person name="Sattelle D.B."/>
            <person name="Ebert P.R."/>
            <person name="Nelson D."/>
            <person name="Scott J.G."/>
            <person name="Beeman R.W."/>
            <person name="Muthukrishnan S."/>
            <person name="Kramer K.J."/>
            <person name="Arakane Y."/>
            <person name="Beeman R.W."/>
            <person name="Zhu Q."/>
            <person name="Hogenkamp D."/>
            <person name="Dixit R."/>
            <person name="Oppert B."/>
            <person name="Jiang H."/>
            <person name="Zou Z."/>
            <person name="Marshall J."/>
            <person name="Elpidina E."/>
            <person name="Vinokurov K."/>
            <person name="Oppert C."/>
            <person name="Zou Z."/>
            <person name="Evans J."/>
            <person name="Lu Z."/>
            <person name="Zhao P."/>
            <person name="Sumathipala N."/>
            <person name="Altincicek B."/>
            <person name="Vilcinskas A."/>
            <person name="Williams M."/>
            <person name="Hultmark D."/>
            <person name="Hetru C."/>
            <person name="Jiang H."/>
            <person name="Grimmelikhuijzen C.J."/>
            <person name="Hauser F."/>
            <person name="Cazzamali G."/>
            <person name="Williamson M."/>
            <person name="Park Y."/>
            <person name="Li B."/>
            <person name="Tanaka Y."/>
            <person name="Predel R."/>
            <person name="Neupert S."/>
            <person name="Schachtner J."/>
            <person name="Verleyen P."/>
            <person name="Raible F."/>
            <person name="Bork P."/>
            <person name="Friedrich M."/>
            <person name="Walden K.K."/>
            <person name="Robertson H.M."/>
            <person name="Angeli S."/>
            <person name="Foret S."/>
            <person name="Bucher G."/>
            <person name="Schuetz S."/>
            <person name="Maleszka R."/>
            <person name="Wimmer E.A."/>
            <person name="Beeman R.W."/>
            <person name="Lorenzen M."/>
            <person name="Tomoyasu Y."/>
            <person name="Miller S.C."/>
            <person name="Grossmann D."/>
            <person name="Bucher G."/>
        </authorList>
    </citation>
    <scope>NUCLEOTIDE SEQUENCE [LARGE SCALE GENOMIC DNA]</scope>
    <source>
        <strain evidence="1 2">Georgia GA2</strain>
    </source>
</reference>
<keyword evidence="2" id="KW-1185">Reference proteome</keyword>
<dbReference type="EMBL" id="KQ971312">
    <property type="protein sequence ID" value="EEZ98386.2"/>
    <property type="molecule type" value="Genomic_DNA"/>
</dbReference>
<dbReference type="STRING" id="7070.D6W8Q4"/>
<evidence type="ECO:0000313" key="2">
    <source>
        <dbReference type="Proteomes" id="UP000007266"/>
    </source>
</evidence>
<dbReference type="Proteomes" id="UP000007266">
    <property type="component" value="Linkage group 2"/>
</dbReference>
<name>D6W8Q4_TRICA</name>
<dbReference type="AlphaFoldDB" id="D6W8Q4"/>
<protein>
    <submittedName>
        <fullName evidence="1">Uncharacterized protein</fullName>
    </submittedName>
</protein>
<dbReference type="HOGENOM" id="CLU_1391867_0_0_1"/>